<evidence type="ECO:0000256" key="5">
    <source>
        <dbReference type="ARBA" id="ARBA00022764"/>
    </source>
</evidence>
<dbReference type="PRINTS" id="PR01010">
    <property type="entry name" value="FLGPRINGFLGI"/>
</dbReference>
<evidence type="ECO:0000256" key="7">
    <source>
        <dbReference type="ARBA" id="ARBA00032344"/>
    </source>
</evidence>
<evidence type="ECO:0000256" key="8">
    <source>
        <dbReference type="HAMAP-Rule" id="MF_00416"/>
    </source>
</evidence>
<dbReference type="HAMAP" id="MF_00416">
    <property type="entry name" value="FlgI"/>
    <property type="match status" value="1"/>
</dbReference>
<evidence type="ECO:0000256" key="4">
    <source>
        <dbReference type="ARBA" id="ARBA00022729"/>
    </source>
</evidence>
<evidence type="ECO:0000256" key="1">
    <source>
        <dbReference type="ARBA" id="ARBA00002591"/>
    </source>
</evidence>
<keyword evidence="6 8" id="KW-0975">Bacterial flagellum</keyword>
<evidence type="ECO:0000313" key="9">
    <source>
        <dbReference type="EMBL" id="CPR22190.1"/>
    </source>
</evidence>
<dbReference type="GO" id="GO:0009428">
    <property type="term" value="C:bacterial-type flagellum basal body, distal rod, P ring"/>
    <property type="evidence" value="ECO:0007669"/>
    <property type="project" value="InterPro"/>
</dbReference>
<dbReference type="Pfam" id="PF02119">
    <property type="entry name" value="FlgI"/>
    <property type="match status" value="1"/>
</dbReference>
<protein>
    <recommendedName>
        <fullName evidence="3 8">Flagellar P-ring protein</fullName>
    </recommendedName>
    <alternativeName>
        <fullName evidence="7 8">Basal body P-ring protein</fullName>
    </alternativeName>
</protein>
<dbReference type="NCBIfam" id="NF003676">
    <property type="entry name" value="PRK05303.1"/>
    <property type="match status" value="1"/>
</dbReference>
<accession>A0A0D6JKK1</accession>
<comment type="similarity">
    <text evidence="8">Belongs to the FlgI family.</text>
</comment>
<reference evidence="10" key="1">
    <citation type="submission" date="2015-02" db="EMBL/GenBank/DDBJ databases">
        <authorList>
            <person name="Chooi Y.-H."/>
        </authorList>
    </citation>
    <scope>NUCLEOTIDE SEQUENCE [LARGE SCALE GENOMIC DNA]</scope>
    <source>
        <strain evidence="10">strain Y</strain>
    </source>
</reference>
<feature type="signal peptide" evidence="8">
    <location>
        <begin position="1"/>
        <end position="19"/>
    </location>
</feature>
<gene>
    <name evidence="8 9" type="primary">flgI</name>
    <name evidence="9" type="ORF">YBN1229_v1_3623</name>
</gene>
<dbReference type="EMBL" id="LN829119">
    <property type="protein sequence ID" value="CPR22190.1"/>
    <property type="molecule type" value="Genomic_DNA"/>
</dbReference>
<keyword evidence="4 8" id="KW-0732">Signal</keyword>
<comment type="function">
    <text evidence="1 8">Assembles around the rod to form the L-ring and probably protects the motor/basal body from shearing forces during rotation.</text>
</comment>
<dbReference type="PANTHER" id="PTHR30381:SF0">
    <property type="entry name" value="FLAGELLAR P-RING PROTEIN"/>
    <property type="match status" value="1"/>
</dbReference>
<keyword evidence="5" id="KW-0574">Periplasm</keyword>
<dbReference type="InterPro" id="IPR001782">
    <property type="entry name" value="Flag_FlgI"/>
</dbReference>
<sequence length="378" mass="39979" precursor="true">MRCLLAAVLFVLMTASAIADGAVVHSGSHGVRVKDIVSIQGVRSNQLVGYGLVIGLMGSGDSLRNSPFTQQSIAAMMERMGVNIRNGDARTKNVAAVIVTADLPAFSGHGSRIDVTVSSLGDATSLAGGSLIRTPLYGADNQIYAVAQGSLAVAGFDSRGQNESVTRGVPTTGRIANGAIVEREGPGRFVDQEELRLELRNPDFTTAVRVAEAINEFGSERFGKMGVRMALAEDLRMVRVFRPPNVPLAMFTAMIGELWVQPDSPARVVIDERTGTIVIGSEVRISTVAVTHGSITVRVTETPVISQPLPFSDGRTVVESDTEVDVIEEPGNFSIVNGSDLHTLVNGLNRMGLKPPGIIAIIQAMKSAGALHAELIVQ</sequence>
<dbReference type="GO" id="GO:0030288">
    <property type="term" value="C:outer membrane-bounded periplasmic space"/>
    <property type="evidence" value="ECO:0007669"/>
    <property type="project" value="InterPro"/>
</dbReference>
<feature type="chain" id="PRO_5008985950" description="Flagellar P-ring protein" evidence="8">
    <location>
        <begin position="20"/>
        <end position="378"/>
    </location>
</feature>
<dbReference type="KEGG" id="fiy:BN1229_v1_3623"/>
<dbReference type="KEGG" id="fil:BN1229_v1_3630"/>
<dbReference type="AlphaFoldDB" id="A0A0D6JKK1"/>
<keyword evidence="9" id="KW-0969">Cilium</keyword>
<keyword evidence="9" id="KW-0966">Cell projection</keyword>
<dbReference type="GO" id="GO:0071973">
    <property type="term" value="P:bacterial-type flagellum-dependent cell motility"/>
    <property type="evidence" value="ECO:0007669"/>
    <property type="project" value="InterPro"/>
</dbReference>
<organism evidence="9 10">
    <name type="scientific">Candidatus Filomicrobium marinum</name>
    <dbReference type="NCBI Taxonomy" id="1608628"/>
    <lineage>
        <taxon>Bacteria</taxon>
        <taxon>Pseudomonadati</taxon>
        <taxon>Pseudomonadota</taxon>
        <taxon>Alphaproteobacteria</taxon>
        <taxon>Hyphomicrobiales</taxon>
        <taxon>Hyphomicrobiaceae</taxon>
        <taxon>Filomicrobium</taxon>
    </lineage>
</organism>
<name>A0A0D6JKK1_9HYPH</name>
<evidence type="ECO:0000313" key="10">
    <source>
        <dbReference type="Proteomes" id="UP000033187"/>
    </source>
</evidence>
<evidence type="ECO:0000256" key="3">
    <source>
        <dbReference type="ARBA" id="ARBA00019515"/>
    </source>
</evidence>
<dbReference type="OrthoDB" id="9786431at2"/>
<dbReference type="PANTHER" id="PTHR30381">
    <property type="entry name" value="FLAGELLAR P-RING PERIPLASMIC PROTEIN FLGI"/>
    <property type="match status" value="1"/>
</dbReference>
<keyword evidence="10" id="KW-1185">Reference proteome</keyword>
<proteinExistence type="inferred from homology"/>
<comment type="subcellular location">
    <subcellularLocation>
        <location evidence="2 8">Bacterial flagellum basal body</location>
    </subcellularLocation>
</comment>
<evidence type="ECO:0000256" key="6">
    <source>
        <dbReference type="ARBA" id="ARBA00023143"/>
    </source>
</evidence>
<evidence type="ECO:0000256" key="2">
    <source>
        <dbReference type="ARBA" id="ARBA00004117"/>
    </source>
</evidence>
<keyword evidence="9" id="KW-0282">Flagellum</keyword>
<dbReference type="GO" id="GO:0005198">
    <property type="term" value="F:structural molecule activity"/>
    <property type="evidence" value="ECO:0007669"/>
    <property type="project" value="InterPro"/>
</dbReference>
<dbReference type="Proteomes" id="UP000033187">
    <property type="component" value="Chromosome 1"/>
</dbReference>
<comment type="subunit">
    <text evidence="8">The basal body constitutes a major portion of the flagellar organelle and consists of four rings (L,P,S, and M) mounted on a central rod.</text>
</comment>